<dbReference type="PROSITE" id="PS51257">
    <property type="entry name" value="PROKAR_LIPOPROTEIN"/>
    <property type="match status" value="1"/>
</dbReference>
<dbReference type="Gene3D" id="2.60.120.260">
    <property type="entry name" value="Galactose-binding domain-like"/>
    <property type="match status" value="1"/>
</dbReference>
<evidence type="ECO:0000313" key="4">
    <source>
        <dbReference type="EMBL" id="SUJ04561.1"/>
    </source>
</evidence>
<feature type="domain" description="DUF4959" evidence="1">
    <location>
        <begin position="25"/>
        <end position="126"/>
    </location>
</feature>
<dbReference type="AlphaFoldDB" id="A0A380BQ24"/>
<gene>
    <name evidence="4" type="ORF">NCTC11388_01400</name>
</gene>
<organism evidence="4 5">
    <name type="scientific">Sphingobacterium spiritivorum</name>
    <name type="common">Flavobacterium spiritivorum</name>
    <dbReference type="NCBI Taxonomy" id="258"/>
    <lineage>
        <taxon>Bacteria</taxon>
        <taxon>Pseudomonadati</taxon>
        <taxon>Bacteroidota</taxon>
        <taxon>Sphingobacteriia</taxon>
        <taxon>Sphingobacteriales</taxon>
        <taxon>Sphingobacteriaceae</taxon>
        <taxon>Sphingobacterium</taxon>
    </lineage>
</organism>
<evidence type="ECO:0000313" key="5">
    <source>
        <dbReference type="Proteomes" id="UP000254893"/>
    </source>
</evidence>
<dbReference type="InterPro" id="IPR032164">
    <property type="entry name" value="DUF5000"/>
</dbReference>
<name>A0A380BQ24_SPHSI</name>
<dbReference type="Pfam" id="PF16391">
    <property type="entry name" value="DUF5000"/>
    <property type="match status" value="1"/>
</dbReference>
<accession>A0A380BQ24</accession>
<dbReference type="Pfam" id="PF17166">
    <property type="entry name" value="DUF5126"/>
    <property type="match status" value="1"/>
</dbReference>
<dbReference type="Pfam" id="PF16323">
    <property type="entry name" value="DUF4959"/>
    <property type="match status" value="1"/>
</dbReference>
<feature type="domain" description="DUF5000" evidence="2">
    <location>
        <begin position="269"/>
        <end position="424"/>
    </location>
</feature>
<evidence type="ECO:0000259" key="1">
    <source>
        <dbReference type="Pfam" id="PF16323"/>
    </source>
</evidence>
<dbReference type="Proteomes" id="UP000254893">
    <property type="component" value="Unassembled WGS sequence"/>
</dbReference>
<protein>
    <recommendedName>
        <fullName evidence="6">DUF4959 domain-containing protein</fullName>
    </recommendedName>
</protein>
<evidence type="ECO:0000259" key="2">
    <source>
        <dbReference type="Pfam" id="PF16391"/>
    </source>
</evidence>
<proteinExistence type="predicted"/>
<evidence type="ECO:0000259" key="3">
    <source>
        <dbReference type="Pfam" id="PF17166"/>
    </source>
</evidence>
<dbReference type="RefSeq" id="WP_181875929.1">
    <property type="nucleotide sequence ID" value="NZ_UGYW01000002.1"/>
</dbReference>
<dbReference type="EMBL" id="UGYW01000002">
    <property type="protein sequence ID" value="SUJ04561.1"/>
    <property type="molecule type" value="Genomic_DNA"/>
</dbReference>
<dbReference type="InterPro" id="IPR032527">
    <property type="entry name" value="DUF4959"/>
</dbReference>
<evidence type="ECO:0008006" key="6">
    <source>
        <dbReference type="Google" id="ProtNLM"/>
    </source>
</evidence>
<reference evidence="4 5" key="1">
    <citation type="submission" date="2018-06" db="EMBL/GenBank/DDBJ databases">
        <authorList>
            <consortium name="Pathogen Informatics"/>
            <person name="Doyle S."/>
        </authorList>
    </citation>
    <scope>NUCLEOTIDE SEQUENCE [LARGE SCALE GENOMIC DNA]</scope>
    <source>
        <strain evidence="4 5">NCTC11388</strain>
    </source>
</reference>
<feature type="domain" description="DUF5126" evidence="3">
    <location>
        <begin position="139"/>
        <end position="235"/>
    </location>
</feature>
<dbReference type="InterPro" id="IPR033431">
    <property type="entry name" value="DUF5126"/>
</dbReference>
<sequence>MKILKFKLGVKMLLLPMIIFTMFQGCKEDVGLQPLKRGEVSDPVSNIRITPMAGGAVIKYNLPTNKDFRYVKAVYVLNNGDRVETKSTQYKDSLLVEGFSKAGKYNVELYSVSVGEVQSQPVSVSVDVLKPYNSLLAETLLDDINFASTYGGVNVYINNVSKQPLVVVTMKKDNENKWINIDTVYSSMDKLTLRVRGVDGGTNTFGVFIQDKWQNNSDTIVKTLTPLAEIAIPKSGWEMFQVAVGSVGGDWDSFNANNGGRNLKYKTLWDNKMTVHSDEVWFAPPPIPFSFSIDLGAAYVLSRLKTWSRMSALREVYTTVHIKKFQIWGSNNPNVNDPGYKDWFLLGTFESIRPSGLPFGQSATTEDMNYVRAGEEWDFPDVNPKDPRYKNRYLRIKVLSTWNGIEASDRNPSAVIISELSLWGQQ</sequence>